<keyword evidence="4" id="KW-0106">Calcium</keyword>
<evidence type="ECO:0000256" key="5">
    <source>
        <dbReference type="SAM" id="MobiDB-lite"/>
    </source>
</evidence>
<evidence type="ECO:0000313" key="7">
    <source>
        <dbReference type="EMBL" id="OGE80680.1"/>
    </source>
</evidence>
<keyword evidence="2" id="KW-0964">Secreted</keyword>
<evidence type="ECO:0000313" key="8">
    <source>
        <dbReference type="Proteomes" id="UP000176233"/>
    </source>
</evidence>
<feature type="transmembrane region" description="Helical" evidence="6">
    <location>
        <begin position="69"/>
        <end position="90"/>
    </location>
</feature>
<keyword evidence="3" id="KW-0732">Signal</keyword>
<dbReference type="AlphaFoldDB" id="A0A1F5NTL4"/>
<dbReference type="Proteomes" id="UP000176233">
    <property type="component" value="Unassembled WGS sequence"/>
</dbReference>
<protein>
    <submittedName>
        <fullName evidence="7">Uncharacterized protein</fullName>
    </submittedName>
</protein>
<evidence type="ECO:0000256" key="4">
    <source>
        <dbReference type="ARBA" id="ARBA00022837"/>
    </source>
</evidence>
<keyword evidence="6" id="KW-0812">Transmembrane</keyword>
<dbReference type="InterPro" id="IPR059100">
    <property type="entry name" value="TSP3_bac"/>
</dbReference>
<sequence length="359" mass="39279">MEIPTPSSNPAKQAVEQQLNEPIFNVMPQAGKTFTPPPVSKSMGPAAPPPPVASGSEPQSPAAVSSWKWLYYVLGLIVLLGLGAGAYYMLGIKKTPEAPALPVSNTKLPKVWLMQYFSSEICNDQNTCGDEADPDHDGLTNYNEFKANTMPTSPDTDSDGLADGDEINIYKTDPTLQYTDPREIVSENDWTDGFQIKGGYDPLTPGLKFTDSRKQQIEADTLKFPLHEPTISSLGQTQSSTANWKVYSDSYGFEVKTPADWKASDVQGDTAFYSPTSGSAFDMRFLGSAETNGKSSLIDAVGQVTKQTINGVEFSVFVDKTSRTHYETKKGTKVYNFEIVKTDNKAILLQILSTFKFTK</sequence>
<proteinExistence type="predicted"/>
<evidence type="ECO:0000256" key="6">
    <source>
        <dbReference type="SAM" id="Phobius"/>
    </source>
</evidence>
<evidence type="ECO:0000256" key="2">
    <source>
        <dbReference type="ARBA" id="ARBA00022525"/>
    </source>
</evidence>
<evidence type="ECO:0000256" key="3">
    <source>
        <dbReference type="ARBA" id="ARBA00022729"/>
    </source>
</evidence>
<gene>
    <name evidence="7" type="ORF">A2660_01475</name>
</gene>
<accession>A0A1F5NTL4</accession>
<name>A0A1F5NTL4_9BACT</name>
<feature type="region of interest" description="Disordered" evidence="5">
    <location>
        <begin position="26"/>
        <end position="59"/>
    </location>
</feature>
<reference evidence="7 8" key="1">
    <citation type="journal article" date="2016" name="Nat. Commun.">
        <title>Thousands of microbial genomes shed light on interconnected biogeochemical processes in an aquifer system.</title>
        <authorList>
            <person name="Anantharaman K."/>
            <person name="Brown C.T."/>
            <person name="Hug L.A."/>
            <person name="Sharon I."/>
            <person name="Castelle C.J."/>
            <person name="Probst A.J."/>
            <person name="Thomas B.C."/>
            <person name="Singh A."/>
            <person name="Wilkins M.J."/>
            <person name="Karaoz U."/>
            <person name="Brodie E.L."/>
            <person name="Williams K.H."/>
            <person name="Hubbard S.S."/>
            <person name="Banfield J.F."/>
        </authorList>
    </citation>
    <scope>NUCLEOTIDE SEQUENCE [LARGE SCALE GENOMIC DNA]</scope>
</reference>
<evidence type="ECO:0000256" key="1">
    <source>
        <dbReference type="ARBA" id="ARBA00004613"/>
    </source>
</evidence>
<comment type="subcellular location">
    <subcellularLocation>
        <location evidence="1">Secreted</location>
    </subcellularLocation>
</comment>
<keyword evidence="6" id="KW-0472">Membrane</keyword>
<comment type="caution">
    <text evidence="7">The sequence shown here is derived from an EMBL/GenBank/DDBJ whole genome shotgun (WGS) entry which is preliminary data.</text>
</comment>
<dbReference type="Pfam" id="PF18884">
    <property type="entry name" value="TSP3_bac"/>
    <property type="match status" value="1"/>
</dbReference>
<organism evidence="7 8">
    <name type="scientific">Candidatus Doudnabacteria bacterium RIFCSPHIGHO2_01_FULL_45_18</name>
    <dbReference type="NCBI Taxonomy" id="1817823"/>
    <lineage>
        <taxon>Bacteria</taxon>
        <taxon>Candidatus Doudnaibacteriota</taxon>
    </lineage>
</organism>
<dbReference type="EMBL" id="MFEJ01000001">
    <property type="protein sequence ID" value="OGE80680.1"/>
    <property type="molecule type" value="Genomic_DNA"/>
</dbReference>
<keyword evidence="6" id="KW-1133">Transmembrane helix</keyword>